<name>B3RNT8_TRIAD</name>
<evidence type="ECO:0000313" key="1">
    <source>
        <dbReference type="EMBL" id="EDV27521.1"/>
    </source>
</evidence>
<accession>B3RNT8</accession>
<reference evidence="1 2" key="1">
    <citation type="journal article" date="2008" name="Nature">
        <title>The Trichoplax genome and the nature of placozoans.</title>
        <authorList>
            <person name="Srivastava M."/>
            <person name="Begovic E."/>
            <person name="Chapman J."/>
            <person name="Putnam N.H."/>
            <person name="Hellsten U."/>
            <person name="Kawashima T."/>
            <person name="Kuo A."/>
            <person name="Mitros T."/>
            <person name="Salamov A."/>
            <person name="Carpenter M.L."/>
            <person name="Signorovitch A.Y."/>
            <person name="Moreno M.A."/>
            <person name="Kamm K."/>
            <person name="Grimwood J."/>
            <person name="Schmutz J."/>
            <person name="Shapiro H."/>
            <person name="Grigoriev I.V."/>
            <person name="Buss L.W."/>
            <person name="Schierwater B."/>
            <person name="Dellaporta S.L."/>
            <person name="Rokhsar D.S."/>
        </authorList>
    </citation>
    <scope>NUCLEOTIDE SEQUENCE [LARGE SCALE GENOMIC DNA]</scope>
    <source>
        <strain evidence="1 2">Grell-BS-1999</strain>
    </source>
</reference>
<evidence type="ECO:0000313" key="2">
    <source>
        <dbReference type="Proteomes" id="UP000009022"/>
    </source>
</evidence>
<sequence>MEKPCYATPYPSRIPILVNKNYLYSTPISSKVVKSQVHYNSIPCRIPQLIRRLSPSPDQAASHKRLPDMEIELQNYIDSESTKSYNDEGKKSLAGNVSDLKAKSISGIVSKVISKCIDNNLFIDSHDTKQNHYFHTPSLDRRSKVRFQNAHSFWKDIEIRDRL</sequence>
<dbReference type="KEGG" id="tad:TRIADDRAFT_53283"/>
<dbReference type="HOGENOM" id="CLU_1629203_0_0_1"/>
<protein>
    <submittedName>
        <fullName evidence="1">Uncharacterized protein</fullName>
    </submittedName>
</protein>
<dbReference type="InParanoid" id="B3RNT8"/>
<gene>
    <name evidence="1" type="ORF">TRIADDRAFT_53283</name>
</gene>
<dbReference type="Proteomes" id="UP000009022">
    <property type="component" value="Unassembled WGS sequence"/>
</dbReference>
<dbReference type="CTD" id="6750570"/>
<dbReference type="GeneID" id="6750570"/>
<proteinExistence type="predicted"/>
<dbReference type="AlphaFoldDB" id="B3RNT8"/>
<dbReference type="RefSeq" id="XP_002109355.1">
    <property type="nucleotide sequence ID" value="XM_002109319.1"/>
</dbReference>
<dbReference type="EMBL" id="DS985242">
    <property type="protein sequence ID" value="EDV27521.1"/>
    <property type="molecule type" value="Genomic_DNA"/>
</dbReference>
<organism evidence="1 2">
    <name type="scientific">Trichoplax adhaerens</name>
    <name type="common">Trichoplax reptans</name>
    <dbReference type="NCBI Taxonomy" id="10228"/>
    <lineage>
        <taxon>Eukaryota</taxon>
        <taxon>Metazoa</taxon>
        <taxon>Placozoa</taxon>
        <taxon>Uniplacotomia</taxon>
        <taxon>Trichoplacea</taxon>
        <taxon>Trichoplacidae</taxon>
        <taxon>Trichoplax</taxon>
    </lineage>
</organism>
<keyword evidence="2" id="KW-1185">Reference proteome</keyword>